<organism evidence="1 2">
    <name type="scientific">Candidatus Taylorbacteria bacterium RIFCSPLOWO2_01_FULL_45_15b</name>
    <dbReference type="NCBI Taxonomy" id="1802319"/>
    <lineage>
        <taxon>Bacteria</taxon>
        <taxon>Candidatus Tayloriibacteriota</taxon>
    </lineage>
</organism>
<dbReference type="STRING" id="1802319.A2928_01955"/>
<evidence type="ECO:0000313" key="1">
    <source>
        <dbReference type="EMBL" id="OHA33718.1"/>
    </source>
</evidence>
<dbReference type="AlphaFoldDB" id="A0A1G2NC86"/>
<dbReference type="EMBL" id="MHRX01000026">
    <property type="protein sequence ID" value="OHA33718.1"/>
    <property type="molecule type" value="Genomic_DNA"/>
</dbReference>
<proteinExistence type="predicted"/>
<sequence>MKKIIVGVIIIVLIILGFSVIQRSPKKAEVLGGEYSLVTYSETNATTTFGTLYVEFAAEASDTLNAWIDFDSDGAFSDTEKVVSDFPFKSQKNWKSGFGVKFPSELPEAPVVKIELANGDTEESALSVTESPRADLLDLDTTTDFENSMKGWGIDIAHAQESVTSAYRPGVSDIGQRIAECAPTAAANSIISLATEHGTALTDLPTPTEIIDELKGEMDWTPANGVLPDDFVEGKTRWAVTHGLPIVTEKVGDQHGLTTLQALLDAMGSEEGAAAELRIKFAQNGKTTGGHMVTVVGVHITGDEVYIDVNDPKTPEGTETYRISGNTIENYPYEGDAILSWGFVQRWQPPTGTALDAMTPEEISGIRSAVGDTEKIKVIVVEGKHIPVSLVHIGQGPECKMGDKEMPHWHAYVGSSAKALDGTVMTDPGGCGYGMAINIPVIDVEIQ</sequence>
<accession>A0A1G2NC86</accession>
<comment type="caution">
    <text evidence="1">The sequence shown here is derived from an EMBL/GenBank/DDBJ whole genome shotgun (WGS) entry which is preliminary data.</text>
</comment>
<evidence type="ECO:0000313" key="2">
    <source>
        <dbReference type="Proteomes" id="UP000176221"/>
    </source>
</evidence>
<gene>
    <name evidence="1" type="ORF">A2928_01955</name>
</gene>
<dbReference type="Proteomes" id="UP000176221">
    <property type="component" value="Unassembled WGS sequence"/>
</dbReference>
<reference evidence="1 2" key="1">
    <citation type="journal article" date="2016" name="Nat. Commun.">
        <title>Thousands of microbial genomes shed light on interconnected biogeochemical processes in an aquifer system.</title>
        <authorList>
            <person name="Anantharaman K."/>
            <person name="Brown C.T."/>
            <person name="Hug L.A."/>
            <person name="Sharon I."/>
            <person name="Castelle C.J."/>
            <person name="Probst A.J."/>
            <person name="Thomas B.C."/>
            <person name="Singh A."/>
            <person name="Wilkins M.J."/>
            <person name="Karaoz U."/>
            <person name="Brodie E.L."/>
            <person name="Williams K.H."/>
            <person name="Hubbard S.S."/>
            <person name="Banfield J.F."/>
        </authorList>
    </citation>
    <scope>NUCLEOTIDE SEQUENCE [LARGE SCALE GENOMIC DNA]</scope>
</reference>
<name>A0A1G2NC86_9BACT</name>
<protein>
    <submittedName>
        <fullName evidence="1">Uncharacterized protein</fullName>
    </submittedName>
</protein>